<evidence type="ECO:0000313" key="3">
    <source>
        <dbReference type="EMBL" id="QNM10117.1"/>
    </source>
</evidence>
<keyword evidence="1" id="KW-0238">DNA-binding</keyword>
<dbReference type="EMBL" id="CP060635">
    <property type="protein sequence ID" value="QNM10117.1"/>
    <property type="molecule type" value="Genomic_DNA"/>
</dbReference>
<evidence type="ECO:0000259" key="2">
    <source>
        <dbReference type="PROSITE" id="PS50937"/>
    </source>
</evidence>
<sequence length="282" mass="32725">MKTVKEVSELTGISVRALHYYDEIGLFRPTAVSEAGYRLYDDKALERLQQILFFREFDMPLRDIKAVMENPHLDSNQILQSQRQMLVMKKERLERLIASLDDILKGDNRMDFEVFSKEDIDKLYAAIVTNMPKEQLEQLAEQYGGLEQYEKHFRESAASENAQKNYAKMVEWYGDKESALKAAENPDNPQIIPAYQKRMDEVLKKLAARKGEDVTSFAVKEVVGEYDFVAKQLYQMKDVSAMMLEAAEEYQNNRKIQETLDKMYGEGAAIFIGRAFEAFYEK</sequence>
<accession>A0A7G9GH35</accession>
<protein>
    <submittedName>
        <fullName evidence="3">MerR family transcriptional regulator</fullName>
    </submittedName>
</protein>
<dbReference type="RefSeq" id="WP_249329564.1">
    <property type="nucleotide sequence ID" value="NZ_CP060635.1"/>
</dbReference>
<dbReference type="AlphaFoldDB" id="A0A7G9GH35"/>
<dbReference type="PANTHER" id="PTHR30204">
    <property type="entry name" value="REDOX-CYCLING DRUG-SENSING TRANSCRIPTIONAL ACTIVATOR SOXR"/>
    <property type="match status" value="1"/>
</dbReference>
<dbReference type="PANTHER" id="PTHR30204:SF90">
    <property type="entry name" value="HTH-TYPE TRANSCRIPTIONAL ACTIVATOR MTA"/>
    <property type="match status" value="1"/>
</dbReference>
<gene>
    <name evidence="3" type="ORF">H9Q79_07560</name>
</gene>
<dbReference type="GO" id="GO:0003700">
    <property type="term" value="F:DNA-binding transcription factor activity"/>
    <property type="evidence" value="ECO:0007669"/>
    <property type="project" value="InterPro"/>
</dbReference>
<evidence type="ECO:0000313" key="4">
    <source>
        <dbReference type="Proteomes" id="UP000515860"/>
    </source>
</evidence>
<dbReference type="InterPro" id="IPR047057">
    <property type="entry name" value="MerR_fam"/>
</dbReference>
<dbReference type="SMART" id="SM00422">
    <property type="entry name" value="HTH_MERR"/>
    <property type="match status" value="1"/>
</dbReference>
<dbReference type="SUPFAM" id="SSF46955">
    <property type="entry name" value="Putative DNA-binding domain"/>
    <property type="match status" value="1"/>
</dbReference>
<organism evidence="3 4">
    <name type="scientific">Wansuia hejianensis</name>
    <dbReference type="NCBI Taxonomy" id="2763667"/>
    <lineage>
        <taxon>Bacteria</taxon>
        <taxon>Bacillati</taxon>
        <taxon>Bacillota</taxon>
        <taxon>Clostridia</taxon>
        <taxon>Lachnospirales</taxon>
        <taxon>Lachnospiraceae</taxon>
        <taxon>Wansuia</taxon>
    </lineage>
</organism>
<dbReference type="InterPro" id="IPR009061">
    <property type="entry name" value="DNA-bd_dom_put_sf"/>
</dbReference>
<dbReference type="PROSITE" id="PS50937">
    <property type="entry name" value="HTH_MERR_2"/>
    <property type="match status" value="1"/>
</dbReference>
<keyword evidence="4" id="KW-1185">Reference proteome</keyword>
<feature type="domain" description="HTH merR-type" evidence="2">
    <location>
        <begin position="1"/>
        <end position="70"/>
    </location>
</feature>
<evidence type="ECO:0000256" key="1">
    <source>
        <dbReference type="ARBA" id="ARBA00023125"/>
    </source>
</evidence>
<dbReference type="Pfam" id="PF13411">
    <property type="entry name" value="MerR_1"/>
    <property type="match status" value="1"/>
</dbReference>
<proteinExistence type="predicted"/>
<reference evidence="3 4" key="1">
    <citation type="submission" date="2020-08" db="EMBL/GenBank/DDBJ databases">
        <authorList>
            <person name="Liu C."/>
            <person name="Sun Q."/>
        </authorList>
    </citation>
    <scope>NUCLEOTIDE SEQUENCE [LARGE SCALE GENOMIC DNA]</scope>
    <source>
        <strain evidence="3 4">NSJ-29</strain>
    </source>
</reference>
<dbReference type="CDD" id="cd01106">
    <property type="entry name" value="HTH_TipAL-Mta"/>
    <property type="match status" value="1"/>
</dbReference>
<dbReference type="Gene3D" id="1.10.1660.10">
    <property type="match status" value="1"/>
</dbReference>
<dbReference type="GO" id="GO:0003677">
    <property type="term" value="F:DNA binding"/>
    <property type="evidence" value="ECO:0007669"/>
    <property type="project" value="UniProtKB-KW"/>
</dbReference>
<name>A0A7G9GH35_9FIRM</name>
<dbReference type="InterPro" id="IPR000551">
    <property type="entry name" value="MerR-type_HTH_dom"/>
</dbReference>
<dbReference type="KEGG" id="whj:H9Q79_07560"/>
<dbReference type="Proteomes" id="UP000515860">
    <property type="component" value="Chromosome"/>
</dbReference>